<dbReference type="EMBL" id="BAAAQT010000005">
    <property type="protein sequence ID" value="GAA2173028.1"/>
    <property type="molecule type" value="Genomic_DNA"/>
</dbReference>
<organism evidence="3 4">
    <name type="scientific">Agrococcus versicolor</name>
    <dbReference type="NCBI Taxonomy" id="501482"/>
    <lineage>
        <taxon>Bacteria</taxon>
        <taxon>Bacillati</taxon>
        <taxon>Actinomycetota</taxon>
        <taxon>Actinomycetes</taxon>
        <taxon>Micrococcales</taxon>
        <taxon>Microbacteriaceae</taxon>
        <taxon>Agrococcus</taxon>
    </lineage>
</organism>
<dbReference type="NCBIfam" id="TIGR00035">
    <property type="entry name" value="asp_race"/>
    <property type="match status" value="1"/>
</dbReference>
<comment type="caution">
    <text evidence="3">The sequence shown here is derived from an EMBL/GenBank/DDBJ whole genome shotgun (WGS) entry which is preliminary data.</text>
</comment>
<dbReference type="Proteomes" id="UP001501599">
    <property type="component" value="Unassembled WGS sequence"/>
</dbReference>
<comment type="similarity">
    <text evidence="1">Belongs to the aspartate/glutamate racemases family.</text>
</comment>
<dbReference type="InterPro" id="IPR001920">
    <property type="entry name" value="Asp/Glu_race"/>
</dbReference>
<protein>
    <submittedName>
        <fullName evidence="3">Aspartate/glutamate racemase family protein</fullName>
    </submittedName>
</protein>
<evidence type="ECO:0000256" key="2">
    <source>
        <dbReference type="ARBA" id="ARBA00023235"/>
    </source>
</evidence>
<dbReference type="Gene3D" id="3.40.50.1860">
    <property type="match status" value="2"/>
</dbReference>
<dbReference type="InterPro" id="IPR004380">
    <property type="entry name" value="Asp_race"/>
</dbReference>
<dbReference type="Pfam" id="PF01177">
    <property type="entry name" value="Asp_Glu_race"/>
    <property type="match status" value="1"/>
</dbReference>
<evidence type="ECO:0000256" key="1">
    <source>
        <dbReference type="ARBA" id="ARBA00007847"/>
    </source>
</evidence>
<reference evidence="4" key="1">
    <citation type="journal article" date="2019" name="Int. J. Syst. Evol. Microbiol.">
        <title>The Global Catalogue of Microorganisms (GCM) 10K type strain sequencing project: providing services to taxonomists for standard genome sequencing and annotation.</title>
        <authorList>
            <consortium name="The Broad Institute Genomics Platform"/>
            <consortium name="The Broad Institute Genome Sequencing Center for Infectious Disease"/>
            <person name="Wu L."/>
            <person name="Ma J."/>
        </authorList>
    </citation>
    <scope>NUCLEOTIDE SEQUENCE [LARGE SCALE GENOMIC DNA]</scope>
    <source>
        <strain evidence="4">JCM 16026</strain>
    </source>
</reference>
<dbReference type="RefSeq" id="WP_344341906.1">
    <property type="nucleotide sequence ID" value="NZ_BAAAQT010000005.1"/>
</dbReference>
<dbReference type="PANTHER" id="PTHR21198:SF7">
    <property type="entry name" value="ASPARTATE-GLUTAMATE RACEMASE FAMILY"/>
    <property type="match status" value="1"/>
</dbReference>
<evidence type="ECO:0000313" key="3">
    <source>
        <dbReference type="EMBL" id="GAA2173028.1"/>
    </source>
</evidence>
<sequence length="233" mass="24757">METIGLIGGMSWHSTVDYYRAINARVAEALGGHRSARILLSSLDFAEVRDLQVREDWDAAGALLAEEALRLQTAGAHRIAICTNLMHKVAPAVEAAIDVPLVHIADAVAARATTLGVRRLGILGTDWVMREPFYRDRLAAHGMEGMAPAADDRAVVDGIVWSELTRGIVSPASRAAYLGVIDRLVADGAEAVVLACTEIQLLVRQEDVPVPIVDSMAAHADAIVDAALVGVAV</sequence>
<name>A0ABP5MIN6_9MICO</name>
<dbReference type="PANTHER" id="PTHR21198">
    <property type="entry name" value="GLUTAMATE RACEMASE"/>
    <property type="match status" value="1"/>
</dbReference>
<gene>
    <name evidence="3" type="ORF">GCM10009846_13330</name>
</gene>
<accession>A0ABP5MIN6</accession>
<dbReference type="InterPro" id="IPR015942">
    <property type="entry name" value="Asp/Glu/hydantoin_racemase"/>
</dbReference>
<keyword evidence="4" id="KW-1185">Reference proteome</keyword>
<dbReference type="SUPFAM" id="SSF53681">
    <property type="entry name" value="Aspartate/glutamate racemase"/>
    <property type="match status" value="2"/>
</dbReference>
<proteinExistence type="inferred from homology"/>
<keyword evidence="2" id="KW-0413">Isomerase</keyword>
<evidence type="ECO:0000313" key="4">
    <source>
        <dbReference type="Proteomes" id="UP001501599"/>
    </source>
</evidence>